<feature type="signal peptide" evidence="3">
    <location>
        <begin position="1"/>
        <end position="41"/>
    </location>
</feature>
<evidence type="ECO:0000256" key="2">
    <source>
        <dbReference type="ARBA" id="ARBA00023276"/>
    </source>
</evidence>
<feature type="chain" id="PRO_5003152036" description="Photosynthesis system II assembly factor Ycf48/Hcf136-like domain-containing protein" evidence="3">
    <location>
        <begin position="42"/>
        <end position="394"/>
    </location>
</feature>
<keyword evidence="3" id="KW-0732">Signal</keyword>
<reference evidence="5" key="1">
    <citation type="submission" date="2010-09" db="EMBL/GenBank/DDBJ databases">
        <title>Complete sequence of chromosome2 of Burkholderia sp. CCGE1003.</title>
        <authorList>
            <consortium name="US DOE Joint Genome Institute"/>
            <person name="Lucas S."/>
            <person name="Copeland A."/>
            <person name="Lapidus A."/>
            <person name="Cheng J.-F."/>
            <person name="Bruce D."/>
            <person name="Goodwin L."/>
            <person name="Pitluck S."/>
            <person name="Daligault H."/>
            <person name="Davenport K."/>
            <person name="Detter J.C."/>
            <person name="Han C."/>
            <person name="Tapia R."/>
            <person name="Land M."/>
            <person name="Hauser L."/>
            <person name="Jeffries C."/>
            <person name="Kyrpides N."/>
            <person name="Ivanova N."/>
            <person name="Ovchinnikova G."/>
            <person name="Martinez-Romero E."/>
            <person name="Rogel M.A."/>
            <person name="Auchtung J."/>
            <person name="Tiedje J.M."/>
            <person name="Woyke T."/>
        </authorList>
    </citation>
    <scope>NUCLEOTIDE SEQUENCE</scope>
    <source>
        <strain evidence="5">CCGE1003</strain>
    </source>
</reference>
<dbReference type="GO" id="GO:0015979">
    <property type="term" value="P:photosynthesis"/>
    <property type="evidence" value="ECO:0007669"/>
    <property type="project" value="UniProtKB-KW"/>
</dbReference>
<name>E1THQ4_BURSG</name>
<dbReference type="EMBL" id="CP002218">
    <property type="protein sequence ID" value="ADN60663.1"/>
    <property type="molecule type" value="Genomic_DNA"/>
</dbReference>
<dbReference type="eggNOG" id="COG4447">
    <property type="taxonomic scope" value="Bacteria"/>
</dbReference>
<protein>
    <recommendedName>
        <fullName evidence="4">Photosynthesis system II assembly factor Ycf48/Hcf136-like domain-containing protein</fullName>
    </recommendedName>
</protein>
<dbReference type="InterPro" id="IPR015943">
    <property type="entry name" value="WD40/YVTN_repeat-like_dom_sf"/>
</dbReference>
<evidence type="ECO:0000256" key="1">
    <source>
        <dbReference type="ARBA" id="ARBA00022531"/>
    </source>
</evidence>
<dbReference type="GO" id="GO:0009523">
    <property type="term" value="C:photosystem II"/>
    <property type="evidence" value="ECO:0007669"/>
    <property type="project" value="UniProtKB-KW"/>
</dbReference>
<organism evidence="5">
    <name type="scientific">Burkholderia sp. (strain CCGE1003)</name>
    <dbReference type="NCBI Taxonomy" id="640512"/>
    <lineage>
        <taxon>Bacteria</taxon>
        <taxon>Pseudomonadati</taxon>
        <taxon>Pseudomonadota</taxon>
        <taxon>Betaproteobacteria</taxon>
        <taxon>Burkholderiales</taxon>
        <taxon>Burkholderiaceae</taxon>
        <taxon>Burkholderia</taxon>
    </lineage>
</organism>
<dbReference type="Pfam" id="PF14870">
    <property type="entry name" value="PSII_BNR"/>
    <property type="match status" value="1"/>
</dbReference>
<sequence>MFQQKYSGLVCRRVFAAALLATLFATLSAALLATVSPTLTAAAPALAGAQTGAGAAAPHAAPGDPFVDPLDGEAVMHADTTKRPLMAVALAGQRLIAVGMRGLIVGSSDGGKTWSQAQAPVRSDLLALSFPDAEHGWITGHDGVILHSADGGRTWNKQFDGRAAQQALIDHYKTRIAAGEAALKPYLDQLLLNYKAGPSLPLIGVWFKDALHGIAVGPFGMAIATDDGGKHWAPMLERIENPGFLHLQSISEVAGDVFIAAEKGTIFKLDHDTGVFRPVETGYAGSLFGVTGNGDVLIAYGLKGTVYRSLDHGASWTRVDSPLHGLVTAAAYVAQKRAFVLVTAAGEVALADETAHEFHVLKATRPVAATGVQPRSAHEIVVCGLDGVHAVALP</sequence>
<accession>E1THQ4</accession>
<keyword evidence="2" id="KW-0604">Photosystem II</keyword>
<dbReference type="Gene3D" id="2.130.10.10">
    <property type="entry name" value="YVTN repeat-like/Quinoprotein amine dehydrogenase"/>
    <property type="match status" value="2"/>
</dbReference>
<feature type="domain" description="Photosynthesis system II assembly factor Ycf48/Hcf136-like" evidence="4">
    <location>
        <begin position="97"/>
        <end position="157"/>
    </location>
</feature>
<dbReference type="SUPFAM" id="SSF110296">
    <property type="entry name" value="Oligoxyloglucan reducing end-specific cellobiohydrolase"/>
    <property type="match status" value="1"/>
</dbReference>
<dbReference type="KEGG" id="bgf:BC1003_4733"/>
<dbReference type="AlphaFoldDB" id="E1THQ4"/>
<keyword evidence="1" id="KW-0602">Photosynthesis</keyword>
<dbReference type="HOGENOM" id="CLU_063224_1_0_4"/>
<evidence type="ECO:0000313" key="5">
    <source>
        <dbReference type="EMBL" id="ADN60663.1"/>
    </source>
</evidence>
<dbReference type="PANTHER" id="PTHR47199:SF2">
    <property type="entry name" value="PHOTOSYSTEM II STABILITY_ASSEMBLY FACTOR HCF136, CHLOROPLASTIC"/>
    <property type="match status" value="1"/>
</dbReference>
<dbReference type="STRING" id="640512.BC1003_4733"/>
<dbReference type="PANTHER" id="PTHR47199">
    <property type="entry name" value="PHOTOSYSTEM II STABILITY/ASSEMBLY FACTOR HCF136, CHLOROPLASTIC"/>
    <property type="match status" value="1"/>
</dbReference>
<dbReference type="InterPro" id="IPR028203">
    <property type="entry name" value="PSII_CF48-like_dom"/>
</dbReference>
<evidence type="ECO:0000256" key="3">
    <source>
        <dbReference type="SAM" id="SignalP"/>
    </source>
</evidence>
<proteinExistence type="predicted"/>
<gene>
    <name evidence="5" type="ordered locus">BC1003_4733</name>
</gene>
<evidence type="ECO:0000259" key="4">
    <source>
        <dbReference type="Pfam" id="PF14870"/>
    </source>
</evidence>